<sequence>MTVALRGIVDVFRKANRASEVHRRALGYSISHDDRSVRISAHYPEVQGENTLYYRETIKELNAGDERGENRWISHQFTLNVCQIFAPALLKRLTAVIDELPDPLARTLEPANIDDLSVQSSQDDSSAPESQDEGFRKPQRGRGLNAEFRTMIQNLQRQLEQQRKDSEQQRKDSEQQRKDSEQQRKELVQLLKDQSDQIKQQNEQLKEQSGQLRHQSEQITELLLKQ</sequence>
<dbReference type="OrthoDB" id="5400850at2759"/>
<feature type="domain" description="DUF7924" evidence="2">
    <location>
        <begin position="1"/>
        <end position="97"/>
    </location>
</feature>
<dbReference type="GeneID" id="27363165"/>
<protein>
    <recommendedName>
        <fullName evidence="2">DUF7924 domain-containing protein</fullName>
    </recommendedName>
</protein>
<dbReference type="STRING" id="215243.A0A0D2D075"/>
<dbReference type="VEuPathDB" id="FungiDB:PV06_11091"/>
<gene>
    <name evidence="3" type="ORF">PV06_11091</name>
</gene>
<dbReference type="EMBL" id="KN847350">
    <property type="protein sequence ID" value="KIW36673.1"/>
    <property type="molecule type" value="Genomic_DNA"/>
</dbReference>
<dbReference type="PANTHER" id="PTHR42470">
    <property type="entry name" value="VAST DOMAIN-CONTAINING PROTEIN"/>
    <property type="match status" value="1"/>
</dbReference>
<name>A0A0D2D075_9EURO</name>
<reference evidence="3 4" key="1">
    <citation type="submission" date="2015-01" db="EMBL/GenBank/DDBJ databases">
        <title>The Genome Sequence of Exophiala oligosperma CBS72588.</title>
        <authorList>
            <consortium name="The Broad Institute Genomics Platform"/>
            <person name="Cuomo C."/>
            <person name="de Hoog S."/>
            <person name="Gorbushina A."/>
            <person name="Stielow B."/>
            <person name="Teixiera M."/>
            <person name="Abouelleil A."/>
            <person name="Chapman S.B."/>
            <person name="Priest M."/>
            <person name="Young S.K."/>
            <person name="Wortman J."/>
            <person name="Nusbaum C."/>
            <person name="Birren B."/>
        </authorList>
    </citation>
    <scope>NUCLEOTIDE SEQUENCE [LARGE SCALE GENOMIC DNA]</scope>
    <source>
        <strain evidence="3 4">CBS 72588</strain>
    </source>
</reference>
<feature type="region of interest" description="Disordered" evidence="1">
    <location>
        <begin position="157"/>
        <end position="226"/>
    </location>
</feature>
<feature type="region of interest" description="Disordered" evidence="1">
    <location>
        <begin position="117"/>
        <end position="144"/>
    </location>
</feature>
<organism evidence="3 4">
    <name type="scientific">Exophiala oligosperma</name>
    <dbReference type="NCBI Taxonomy" id="215243"/>
    <lineage>
        <taxon>Eukaryota</taxon>
        <taxon>Fungi</taxon>
        <taxon>Dikarya</taxon>
        <taxon>Ascomycota</taxon>
        <taxon>Pezizomycotina</taxon>
        <taxon>Eurotiomycetes</taxon>
        <taxon>Chaetothyriomycetidae</taxon>
        <taxon>Chaetothyriales</taxon>
        <taxon>Herpotrichiellaceae</taxon>
        <taxon>Exophiala</taxon>
    </lineage>
</organism>
<feature type="compositionally biased region" description="Basic and acidic residues" evidence="1">
    <location>
        <begin position="160"/>
        <end position="187"/>
    </location>
</feature>
<evidence type="ECO:0000259" key="2">
    <source>
        <dbReference type="Pfam" id="PF25545"/>
    </source>
</evidence>
<dbReference type="RefSeq" id="XP_016256889.1">
    <property type="nucleotide sequence ID" value="XM_016412708.1"/>
</dbReference>
<evidence type="ECO:0000313" key="3">
    <source>
        <dbReference type="EMBL" id="KIW36673.1"/>
    </source>
</evidence>
<dbReference type="Proteomes" id="UP000053342">
    <property type="component" value="Unassembled WGS sequence"/>
</dbReference>
<dbReference type="AlphaFoldDB" id="A0A0D2D075"/>
<keyword evidence="4" id="KW-1185">Reference proteome</keyword>
<dbReference type="HOGENOM" id="CLU_1224791_0_0_1"/>
<dbReference type="InterPro" id="IPR057684">
    <property type="entry name" value="DUF7924"/>
</dbReference>
<evidence type="ECO:0000313" key="4">
    <source>
        <dbReference type="Proteomes" id="UP000053342"/>
    </source>
</evidence>
<evidence type="ECO:0000256" key="1">
    <source>
        <dbReference type="SAM" id="MobiDB-lite"/>
    </source>
</evidence>
<dbReference type="PANTHER" id="PTHR42470:SF2">
    <property type="match status" value="1"/>
</dbReference>
<feature type="compositionally biased region" description="Polar residues" evidence="1">
    <location>
        <begin position="197"/>
        <end position="219"/>
    </location>
</feature>
<dbReference type="Pfam" id="PF25545">
    <property type="entry name" value="DUF7924"/>
    <property type="match status" value="1"/>
</dbReference>
<proteinExistence type="predicted"/>
<accession>A0A0D2D075</accession>